<reference evidence="1 2" key="1">
    <citation type="submission" date="2019-03" db="EMBL/GenBank/DDBJ databases">
        <title>Draft genome of Massilia hortus sp. nov., a novel bacterial species of the Oxalobacteraceae family.</title>
        <authorList>
            <person name="Peta V."/>
            <person name="Raths R."/>
            <person name="Bucking H."/>
        </authorList>
    </citation>
    <scope>NUCLEOTIDE SEQUENCE [LARGE SCALE GENOMIC DNA]</scope>
    <source>
        <strain evidence="1 2">ONC3</strain>
    </source>
</reference>
<protein>
    <submittedName>
        <fullName evidence="1">Uncharacterized protein</fullName>
    </submittedName>
</protein>
<sequence length="160" mass="17578">MRANDIKHLTLATLALMLLCVLFSGVARAGQRIACPMMVDVRQVTVESPAGWTGIYGPSGTRPLLGAEAIFTTGSLRDSWGELRDPPTVKKKGGAVIETKYPLPPERELGKWIICHYGESLYQAMKLPTATKECAVTYNREYTDSASKKPVYRVADITCK</sequence>
<comment type="caution">
    <text evidence="1">The sequence shown here is derived from an EMBL/GenBank/DDBJ whole genome shotgun (WGS) entry which is preliminary data.</text>
</comment>
<accession>A0A4Y9SQJ7</accession>
<proteinExistence type="predicted"/>
<dbReference type="InterPro" id="IPR049973">
    <property type="entry name" value="STY0301-like"/>
</dbReference>
<organism evidence="1 2">
    <name type="scientific">Massilia horti</name>
    <dbReference type="NCBI Taxonomy" id="2562153"/>
    <lineage>
        <taxon>Bacteria</taxon>
        <taxon>Pseudomonadati</taxon>
        <taxon>Pseudomonadota</taxon>
        <taxon>Betaproteobacteria</taxon>
        <taxon>Burkholderiales</taxon>
        <taxon>Oxalobacteraceae</taxon>
        <taxon>Telluria group</taxon>
        <taxon>Massilia</taxon>
    </lineage>
</organism>
<evidence type="ECO:0000313" key="1">
    <source>
        <dbReference type="EMBL" id="TFW27757.1"/>
    </source>
</evidence>
<dbReference type="EMBL" id="SPUM01000146">
    <property type="protein sequence ID" value="TFW27757.1"/>
    <property type="molecule type" value="Genomic_DNA"/>
</dbReference>
<keyword evidence="2" id="KW-1185">Reference proteome</keyword>
<dbReference type="NCBIfam" id="NF042415">
    <property type="entry name" value="STY0301_fam"/>
    <property type="match status" value="1"/>
</dbReference>
<dbReference type="Proteomes" id="UP000297258">
    <property type="component" value="Unassembled WGS sequence"/>
</dbReference>
<gene>
    <name evidence="1" type="ORF">E4O92_23130</name>
</gene>
<dbReference type="AlphaFoldDB" id="A0A4Y9SQJ7"/>
<evidence type="ECO:0000313" key="2">
    <source>
        <dbReference type="Proteomes" id="UP000297258"/>
    </source>
</evidence>
<name>A0A4Y9SQJ7_9BURK</name>